<evidence type="ECO:0000313" key="2">
    <source>
        <dbReference type="Proteomes" id="UP000799291"/>
    </source>
</evidence>
<dbReference type="SUPFAM" id="SSF48403">
    <property type="entry name" value="Ankyrin repeat"/>
    <property type="match status" value="1"/>
</dbReference>
<gene>
    <name evidence="1" type="ORF">K458DRAFT_390773</name>
</gene>
<dbReference type="InterPro" id="IPR036770">
    <property type="entry name" value="Ankyrin_rpt-contain_sf"/>
</dbReference>
<evidence type="ECO:0000313" key="1">
    <source>
        <dbReference type="EMBL" id="KAF2682861.1"/>
    </source>
</evidence>
<dbReference type="EMBL" id="MU005586">
    <property type="protein sequence ID" value="KAF2682861.1"/>
    <property type="molecule type" value="Genomic_DNA"/>
</dbReference>
<dbReference type="InterPro" id="IPR027417">
    <property type="entry name" value="P-loop_NTPase"/>
</dbReference>
<reference evidence="1" key="1">
    <citation type="journal article" date="2020" name="Stud. Mycol.">
        <title>101 Dothideomycetes genomes: a test case for predicting lifestyles and emergence of pathogens.</title>
        <authorList>
            <person name="Haridas S."/>
            <person name="Albert R."/>
            <person name="Binder M."/>
            <person name="Bloem J."/>
            <person name="Labutti K."/>
            <person name="Salamov A."/>
            <person name="Andreopoulos B."/>
            <person name="Baker S."/>
            <person name="Barry K."/>
            <person name="Bills G."/>
            <person name="Bluhm B."/>
            <person name="Cannon C."/>
            <person name="Castanera R."/>
            <person name="Culley D."/>
            <person name="Daum C."/>
            <person name="Ezra D."/>
            <person name="Gonzalez J."/>
            <person name="Henrissat B."/>
            <person name="Kuo A."/>
            <person name="Liang C."/>
            <person name="Lipzen A."/>
            <person name="Lutzoni F."/>
            <person name="Magnuson J."/>
            <person name="Mondo S."/>
            <person name="Nolan M."/>
            <person name="Ohm R."/>
            <person name="Pangilinan J."/>
            <person name="Park H.-J."/>
            <person name="Ramirez L."/>
            <person name="Alfaro M."/>
            <person name="Sun H."/>
            <person name="Tritt A."/>
            <person name="Yoshinaga Y."/>
            <person name="Zwiers L.-H."/>
            <person name="Turgeon B."/>
            <person name="Goodwin S."/>
            <person name="Spatafora J."/>
            <person name="Crous P."/>
            <person name="Grigoriev I."/>
        </authorList>
    </citation>
    <scope>NUCLEOTIDE SEQUENCE</scope>
    <source>
        <strain evidence="1">CBS 122367</strain>
    </source>
</reference>
<dbReference type="Pfam" id="PF12796">
    <property type="entry name" value="Ank_2"/>
    <property type="match status" value="1"/>
</dbReference>
<dbReference type="Proteomes" id="UP000799291">
    <property type="component" value="Unassembled WGS sequence"/>
</dbReference>
<dbReference type="OrthoDB" id="47330at2759"/>
<name>A0A6G1IY37_9PLEO</name>
<organism evidence="1 2">
    <name type="scientific">Lentithecium fluviatile CBS 122367</name>
    <dbReference type="NCBI Taxonomy" id="1168545"/>
    <lineage>
        <taxon>Eukaryota</taxon>
        <taxon>Fungi</taxon>
        <taxon>Dikarya</taxon>
        <taxon>Ascomycota</taxon>
        <taxon>Pezizomycotina</taxon>
        <taxon>Dothideomycetes</taxon>
        <taxon>Pleosporomycetidae</taxon>
        <taxon>Pleosporales</taxon>
        <taxon>Massarineae</taxon>
        <taxon>Lentitheciaceae</taxon>
        <taxon>Lentithecium</taxon>
    </lineage>
</organism>
<protein>
    <submittedName>
        <fullName evidence="1">Uncharacterized protein</fullName>
    </submittedName>
</protein>
<dbReference type="SUPFAM" id="SSF52540">
    <property type="entry name" value="P-loop containing nucleoside triphosphate hydrolases"/>
    <property type="match status" value="1"/>
</dbReference>
<dbReference type="AlphaFoldDB" id="A0A6G1IY37"/>
<keyword evidence="2" id="KW-1185">Reference proteome</keyword>
<accession>A0A6G1IY37</accession>
<dbReference type="Gene3D" id="3.40.50.300">
    <property type="entry name" value="P-loop containing nucleotide triphosphate hydrolases"/>
    <property type="match status" value="2"/>
</dbReference>
<proteinExistence type="predicted"/>
<sequence>MDFLPYYTKREEGGNPSRPHAFTAIDNGDYRLCSLKLPHSTLYPETSADEILKRVGHPNNRFSVETLCGAVQNGCTLETIKRYIESYQNTTNVGRYLSEDGWPAIFYAAARNSPEIVSYLLQHNIDLEPLHSEFPILLLAFAIIYGHLEAIDTSRVAKVLLVAGVDPKTIPIDMWTNYLELLREVANSSAKTLGSSNSKSAWCKPSIRPTLAKSLHLTHRYLHLADNLHNPSSRMFQIAKANMMVELTKIPCFLIGQRAVANLVMKHVYAHIALKSSSPYVMAFAGPSGHGKTELTRALGKSLSVKTTVIDCASCCDHNGELSIVCLDKFGKTNQEVRDALLLVTESGDYVARRYNTAVSCKKTIWIVPTNFGTDVINKYYTKHIEKVPEKERSRVDLRLLQANPKHEYYNKFGAPFTGRINLPAYLLCALPTM</sequence>
<dbReference type="InterPro" id="IPR002110">
    <property type="entry name" value="Ankyrin_rpt"/>
</dbReference>
<dbReference type="Gene3D" id="1.25.40.20">
    <property type="entry name" value="Ankyrin repeat-containing domain"/>
    <property type="match status" value="1"/>
</dbReference>